<dbReference type="SUPFAM" id="SSF46785">
    <property type="entry name" value="Winged helix' DNA-binding domain"/>
    <property type="match status" value="1"/>
</dbReference>
<dbReference type="Proteomes" id="UP000776164">
    <property type="component" value="Unassembled WGS sequence"/>
</dbReference>
<dbReference type="InterPro" id="IPR048846">
    <property type="entry name" value="PaaX-like_central"/>
</dbReference>
<evidence type="ECO:0000313" key="5">
    <source>
        <dbReference type="Proteomes" id="UP000776164"/>
    </source>
</evidence>
<dbReference type="InterPro" id="IPR036388">
    <property type="entry name" value="WH-like_DNA-bd_sf"/>
</dbReference>
<dbReference type="InterPro" id="IPR013225">
    <property type="entry name" value="PaaX_C"/>
</dbReference>
<dbReference type="RefSeq" id="WP_205111272.1">
    <property type="nucleotide sequence ID" value="NZ_BAAAHT010000001.1"/>
</dbReference>
<dbReference type="InterPro" id="IPR011965">
    <property type="entry name" value="PaaX_trns_reg"/>
</dbReference>
<name>A0ABS2L983_9MICO</name>
<reference evidence="4 5" key="1">
    <citation type="submission" date="2021-01" db="EMBL/GenBank/DDBJ databases">
        <title>Sequencing the genomes of 1000 actinobacteria strains.</title>
        <authorList>
            <person name="Klenk H.-P."/>
        </authorList>
    </citation>
    <scope>NUCLEOTIDE SEQUENCE [LARGE SCALE GENOMIC DNA]</scope>
    <source>
        <strain evidence="4 5">DSM 13057</strain>
    </source>
</reference>
<dbReference type="Gene3D" id="3.30.70.2650">
    <property type="match status" value="1"/>
</dbReference>
<dbReference type="EMBL" id="JAFBBU010000001">
    <property type="protein sequence ID" value="MBM7473658.1"/>
    <property type="molecule type" value="Genomic_DNA"/>
</dbReference>
<evidence type="ECO:0000259" key="3">
    <source>
        <dbReference type="Pfam" id="PF20803"/>
    </source>
</evidence>
<dbReference type="Pfam" id="PF08223">
    <property type="entry name" value="PaaX_C"/>
    <property type="match status" value="1"/>
</dbReference>
<dbReference type="PANTHER" id="PTHR30319:SF1">
    <property type="entry name" value="TRANSCRIPTIONAL REPRESSOR PAAX"/>
    <property type="match status" value="1"/>
</dbReference>
<dbReference type="Gene3D" id="1.20.58.1460">
    <property type="match status" value="1"/>
</dbReference>
<dbReference type="Pfam" id="PF20803">
    <property type="entry name" value="PaaX_M"/>
    <property type="match status" value="1"/>
</dbReference>
<feature type="domain" description="Transcriptional repressor PaaX-like N-terminal" evidence="1">
    <location>
        <begin position="3"/>
        <end position="72"/>
    </location>
</feature>
<dbReference type="PANTHER" id="PTHR30319">
    <property type="entry name" value="PHENYLACETIC ACID REGULATOR-RELATED TRANSCRIPTIONAL REPRESSOR"/>
    <property type="match status" value="1"/>
</dbReference>
<evidence type="ECO:0000313" key="4">
    <source>
        <dbReference type="EMBL" id="MBM7473658.1"/>
    </source>
</evidence>
<dbReference type="InterPro" id="IPR036390">
    <property type="entry name" value="WH_DNA-bd_sf"/>
</dbReference>
<dbReference type="PIRSF" id="PIRSF020623">
    <property type="entry name" value="PaaX"/>
    <property type="match status" value="1"/>
</dbReference>
<dbReference type="Gene3D" id="1.10.10.10">
    <property type="entry name" value="Winged helix-like DNA-binding domain superfamily/Winged helix DNA-binding domain"/>
    <property type="match status" value="1"/>
</dbReference>
<keyword evidence="5" id="KW-1185">Reference proteome</keyword>
<evidence type="ECO:0000259" key="1">
    <source>
        <dbReference type="Pfam" id="PF07848"/>
    </source>
</evidence>
<comment type="caution">
    <text evidence="4">The sequence shown here is derived from an EMBL/GenBank/DDBJ whole genome shotgun (WGS) entry which is preliminary data.</text>
</comment>
<feature type="domain" description="Transcriptional repressor PaaX-like central Cas2-like" evidence="3">
    <location>
        <begin position="90"/>
        <end position="168"/>
    </location>
</feature>
<sequence>MKPRAMVFTLFGDYLRYIGHGEAKLGALSELLGLFDVDAGTTRVVMTRLKKDGWFDTRRDGRETSYLLSEKGWRLMNEGRARIFVHPDVKWSGEWAMVSYRFPDSERAAREAVRKQLSWLGFGQLTPSIWMSPHDRIAAAEALFEGAPTNSADMFYSRGRSLEQDRDIARRCWDLDALNEDYRAFIAEFCGPTEPEPTGVDALIQRVRIAGAYRLFPFRDPDLPIELLPADWRGHQAHEEFTRVYAGLTDEAESALERITGVEMDRRTDYPPASVSAKETS</sequence>
<proteinExistence type="predicted"/>
<gene>
    <name evidence="4" type="ORF">JOE66_003292</name>
</gene>
<accession>A0ABS2L983</accession>
<organism evidence="4 5">
    <name type="scientific">Subtercola frigoramans</name>
    <dbReference type="NCBI Taxonomy" id="120298"/>
    <lineage>
        <taxon>Bacteria</taxon>
        <taxon>Bacillati</taxon>
        <taxon>Actinomycetota</taxon>
        <taxon>Actinomycetes</taxon>
        <taxon>Micrococcales</taxon>
        <taxon>Microbacteriaceae</taxon>
        <taxon>Subtercola</taxon>
    </lineage>
</organism>
<dbReference type="InterPro" id="IPR012906">
    <property type="entry name" value="PaaX-like_N"/>
</dbReference>
<protein>
    <submittedName>
        <fullName evidence="4">Phenylacetic acid degradation operon negative regulatory protein</fullName>
    </submittedName>
</protein>
<feature type="domain" description="Transcriptional repressor PaaX-like C-terminal" evidence="2">
    <location>
        <begin position="173"/>
        <end position="257"/>
    </location>
</feature>
<evidence type="ECO:0000259" key="2">
    <source>
        <dbReference type="Pfam" id="PF08223"/>
    </source>
</evidence>
<dbReference type="Pfam" id="PF07848">
    <property type="entry name" value="PaaX"/>
    <property type="match status" value="1"/>
</dbReference>